<name>D8MXJ1_ERWBE</name>
<keyword evidence="2" id="KW-1185">Reference proteome</keyword>
<protein>
    <submittedName>
        <fullName evidence="1">Uncharacterized protein</fullName>
    </submittedName>
</protein>
<dbReference type="EMBL" id="FP236843">
    <property type="protein sequence ID" value="CAX61548.1"/>
    <property type="molecule type" value="Genomic_DNA"/>
</dbReference>
<gene>
    <name evidence="1" type="ordered locus">EbC_40170</name>
</gene>
<organism evidence="2">
    <name type="scientific">Erwinia billingiae (strain Eb661)</name>
    <dbReference type="NCBI Taxonomy" id="634500"/>
    <lineage>
        <taxon>Bacteria</taxon>
        <taxon>Pseudomonadati</taxon>
        <taxon>Pseudomonadota</taxon>
        <taxon>Gammaproteobacteria</taxon>
        <taxon>Enterobacterales</taxon>
        <taxon>Erwiniaceae</taxon>
        <taxon>Erwinia</taxon>
    </lineage>
</organism>
<dbReference type="KEGG" id="ebi:EbC_40170"/>
<dbReference type="STRING" id="634500.EbC_40170"/>
<sequence length="42" mass="5167">MPFKITRAKLAKVRQHTIANENNYQYDYYNHFYFCQKVHSVV</sequence>
<evidence type="ECO:0000313" key="1">
    <source>
        <dbReference type="EMBL" id="CAX61548.1"/>
    </source>
</evidence>
<evidence type="ECO:0000313" key="2">
    <source>
        <dbReference type="Proteomes" id="UP000008793"/>
    </source>
</evidence>
<dbReference type="HOGENOM" id="CLU_3251225_0_0_6"/>
<dbReference type="AlphaFoldDB" id="D8MXJ1"/>
<proteinExistence type="predicted"/>
<dbReference type="Proteomes" id="UP000008793">
    <property type="component" value="Chromosome"/>
</dbReference>
<reference evidence="1 2" key="1">
    <citation type="journal article" date="2010" name="BMC Genomics">
        <title>Genome comparison of the epiphytic bacteria Erwinia billingiae and E. tasmaniensis with the pear pathogen E. pyrifoliae.</title>
        <authorList>
            <person name="Kube M."/>
            <person name="Migdoll A.M."/>
            <person name="Gehring I."/>
            <person name="Heitmann K."/>
            <person name="Mayer Y."/>
            <person name="Kuhl H."/>
            <person name="Knaust F."/>
            <person name="Geider K."/>
            <person name="Reinhardt R."/>
        </authorList>
    </citation>
    <scope>NUCLEOTIDE SEQUENCE [LARGE SCALE GENOMIC DNA]</scope>
    <source>
        <strain evidence="1 2">Eb661</strain>
    </source>
</reference>
<accession>D8MXJ1</accession>